<dbReference type="AlphaFoldDB" id="A0A839GRA0"/>
<reference evidence="1 2" key="1">
    <citation type="submission" date="2020-08" db="EMBL/GenBank/DDBJ databases">
        <title>Genomic Encyclopedia of Type Strains, Phase IV (KMG-IV): sequencing the most valuable type-strain genomes for metagenomic binning, comparative biology and taxonomic classification.</title>
        <authorList>
            <person name="Goeker M."/>
        </authorList>
    </citation>
    <scope>NUCLEOTIDE SEQUENCE [LARGE SCALE GENOMIC DNA]</scope>
    <source>
        <strain evidence="1 2">DSM 29854</strain>
    </source>
</reference>
<evidence type="ECO:0000313" key="2">
    <source>
        <dbReference type="Proteomes" id="UP000563094"/>
    </source>
</evidence>
<comment type="caution">
    <text evidence="1">The sequence shown here is derived from an EMBL/GenBank/DDBJ whole genome shotgun (WGS) entry which is preliminary data.</text>
</comment>
<proteinExistence type="predicted"/>
<gene>
    <name evidence="1" type="ORF">FHS90_002099</name>
</gene>
<dbReference type="Proteomes" id="UP000563094">
    <property type="component" value="Unassembled WGS sequence"/>
</dbReference>
<accession>A0A839GRA0</accession>
<keyword evidence="2" id="KW-1185">Reference proteome</keyword>
<sequence>MVQKKVNLGFFDLFQSEKTNENTLTGVTLIEWEWQDTGGK</sequence>
<name>A0A839GRA0_9BACT</name>
<organism evidence="1 2">
    <name type="scientific">Rufibacter quisquiliarum</name>
    <dbReference type="NCBI Taxonomy" id="1549639"/>
    <lineage>
        <taxon>Bacteria</taxon>
        <taxon>Pseudomonadati</taxon>
        <taxon>Bacteroidota</taxon>
        <taxon>Cytophagia</taxon>
        <taxon>Cytophagales</taxon>
        <taxon>Hymenobacteraceae</taxon>
        <taxon>Rufibacter</taxon>
    </lineage>
</organism>
<dbReference type="EMBL" id="JACJIQ010000007">
    <property type="protein sequence ID" value="MBA9077386.1"/>
    <property type="molecule type" value="Genomic_DNA"/>
</dbReference>
<evidence type="ECO:0000313" key="1">
    <source>
        <dbReference type="EMBL" id="MBA9077386.1"/>
    </source>
</evidence>
<protein>
    <submittedName>
        <fullName evidence="1">Uncharacterized protein</fullName>
    </submittedName>
</protein>